<proteinExistence type="predicted"/>
<evidence type="ECO:0000256" key="1">
    <source>
        <dbReference type="SAM" id="MobiDB-lite"/>
    </source>
</evidence>
<name>A0A3M7QG75_BRAPC</name>
<evidence type="ECO:0000313" key="3">
    <source>
        <dbReference type="Proteomes" id="UP000276133"/>
    </source>
</evidence>
<feature type="region of interest" description="Disordered" evidence="1">
    <location>
        <begin position="42"/>
        <end position="65"/>
    </location>
</feature>
<protein>
    <submittedName>
        <fullName evidence="2">Uncharacterized protein</fullName>
    </submittedName>
</protein>
<accession>A0A3M7QG75</accession>
<keyword evidence="3" id="KW-1185">Reference proteome</keyword>
<gene>
    <name evidence="2" type="ORF">BpHYR1_001055</name>
</gene>
<sequence>MRRSANKGYVGAFVNSSRICSNKISLCGIWNEINEWMIENGNNGGGRNKCQNGDGNEDEYKKKNI</sequence>
<comment type="caution">
    <text evidence="2">The sequence shown here is derived from an EMBL/GenBank/DDBJ whole genome shotgun (WGS) entry which is preliminary data.</text>
</comment>
<evidence type="ECO:0000313" key="2">
    <source>
        <dbReference type="EMBL" id="RNA10437.1"/>
    </source>
</evidence>
<organism evidence="2 3">
    <name type="scientific">Brachionus plicatilis</name>
    <name type="common">Marine rotifer</name>
    <name type="synonym">Brachionus muelleri</name>
    <dbReference type="NCBI Taxonomy" id="10195"/>
    <lineage>
        <taxon>Eukaryota</taxon>
        <taxon>Metazoa</taxon>
        <taxon>Spiralia</taxon>
        <taxon>Gnathifera</taxon>
        <taxon>Rotifera</taxon>
        <taxon>Eurotatoria</taxon>
        <taxon>Monogononta</taxon>
        <taxon>Pseudotrocha</taxon>
        <taxon>Ploima</taxon>
        <taxon>Brachionidae</taxon>
        <taxon>Brachionus</taxon>
    </lineage>
</organism>
<dbReference type="AlphaFoldDB" id="A0A3M7QG75"/>
<reference evidence="2 3" key="1">
    <citation type="journal article" date="2018" name="Sci. Rep.">
        <title>Genomic signatures of local adaptation to the degree of environmental predictability in rotifers.</title>
        <authorList>
            <person name="Franch-Gras L."/>
            <person name="Hahn C."/>
            <person name="Garcia-Roger E.M."/>
            <person name="Carmona M.J."/>
            <person name="Serra M."/>
            <person name="Gomez A."/>
        </authorList>
    </citation>
    <scope>NUCLEOTIDE SEQUENCE [LARGE SCALE GENOMIC DNA]</scope>
    <source>
        <strain evidence="2">HYR1</strain>
    </source>
</reference>
<dbReference type="EMBL" id="REGN01006203">
    <property type="protein sequence ID" value="RNA10437.1"/>
    <property type="molecule type" value="Genomic_DNA"/>
</dbReference>
<dbReference type="Proteomes" id="UP000276133">
    <property type="component" value="Unassembled WGS sequence"/>
</dbReference>